<gene>
    <name evidence="3" type="ORF">E1181_11395</name>
</gene>
<feature type="signal peptide" evidence="2">
    <location>
        <begin position="1"/>
        <end position="28"/>
    </location>
</feature>
<evidence type="ECO:0000256" key="2">
    <source>
        <dbReference type="SAM" id="SignalP"/>
    </source>
</evidence>
<dbReference type="RefSeq" id="WP_132673946.1">
    <property type="nucleotide sequence ID" value="NZ_SMKS01000014.1"/>
</dbReference>
<dbReference type="OrthoDB" id="5123238at2"/>
<dbReference type="InterPro" id="IPR011024">
    <property type="entry name" value="G_crystallin-like"/>
</dbReference>
<proteinExistence type="predicted"/>
<feature type="region of interest" description="Disordered" evidence="1">
    <location>
        <begin position="137"/>
        <end position="163"/>
    </location>
</feature>
<evidence type="ECO:0000313" key="4">
    <source>
        <dbReference type="Proteomes" id="UP000295674"/>
    </source>
</evidence>
<feature type="compositionally biased region" description="Polar residues" evidence="1">
    <location>
        <begin position="154"/>
        <end position="163"/>
    </location>
</feature>
<dbReference type="SUPFAM" id="SSF49695">
    <property type="entry name" value="gamma-Crystallin-like"/>
    <property type="match status" value="1"/>
</dbReference>
<name>A0A4R4VP36_9PSEU</name>
<keyword evidence="4" id="KW-1185">Reference proteome</keyword>
<dbReference type="Gene3D" id="2.60.20.10">
    <property type="entry name" value="Crystallins"/>
    <property type="match status" value="1"/>
</dbReference>
<evidence type="ECO:0000256" key="1">
    <source>
        <dbReference type="SAM" id="MobiDB-lite"/>
    </source>
</evidence>
<accession>A0A4R4VP36</accession>
<dbReference type="AlphaFoldDB" id="A0A4R4VP36"/>
<protein>
    <submittedName>
        <fullName evidence="3">Uncharacterized protein</fullName>
    </submittedName>
</protein>
<organism evidence="3 4">
    <name type="scientific">Saccharopolyspora terrae</name>
    <dbReference type="NCBI Taxonomy" id="2530384"/>
    <lineage>
        <taxon>Bacteria</taxon>
        <taxon>Bacillati</taxon>
        <taxon>Actinomycetota</taxon>
        <taxon>Actinomycetes</taxon>
        <taxon>Pseudonocardiales</taxon>
        <taxon>Pseudonocardiaceae</taxon>
        <taxon>Saccharopolyspora</taxon>
    </lineage>
</organism>
<feature type="chain" id="PRO_5020790007" evidence="2">
    <location>
        <begin position="29"/>
        <end position="163"/>
    </location>
</feature>
<reference evidence="3 4" key="1">
    <citation type="submission" date="2019-03" db="EMBL/GenBank/DDBJ databases">
        <title>Draft genome sequences of novel Actinobacteria.</title>
        <authorList>
            <person name="Sahin N."/>
            <person name="Ay H."/>
            <person name="Saygin H."/>
        </authorList>
    </citation>
    <scope>NUCLEOTIDE SEQUENCE [LARGE SCALE GENOMIC DNA]</scope>
    <source>
        <strain evidence="3 4">16K309</strain>
    </source>
</reference>
<dbReference type="EMBL" id="SMKS01000014">
    <property type="protein sequence ID" value="TDD06891.1"/>
    <property type="molecule type" value="Genomic_DNA"/>
</dbReference>
<evidence type="ECO:0000313" key="3">
    <source>
        <dbReference type="EMBL" id="TDD06891.1"/>
    </source>
</evidence>
<sequence>MRPRQVGRRAVLVIVAVLAAVVPGTAVAQAGGPVAPKPDSHCSYHFSTGETLCFKTLAEATAQSRDARGDVIQATLFADPNYGGGSFTVYGSGMCEKDGVVNFQINLPDDWKNVVSSVQPWGGCWIWLYPEPDLGGERDGPFKENTPDVGSMLNDRTQSVGLS</sequence>
<feature type="compositionally biased region" description="Basic and acidic residues" evidence="1">
    <location>
        <begin position="137"/>
        <end position="146"/>
    </location>
</feature>
<keyword evidence="2" id="KW-0732">Signal</keyword>
<dbReference type="Proteomes" id="UP000295674">
    <property type="component" value="Unassembled WGS sequence"/>
</dbReference>
<comment type="caution">
    <text evidence="3">The sequence shown here is derived from an EMBL/GenBank/DDBJ whole genome shotgun (WGS) entry which is preliminary data.</text>
</comment>